<dbReference type="SUPFAM" id="SSF52402">
    <property type="entry name" value="Adenine nucleotide alpha hydrolases-like"/>
    <property type="match status" value="1"/>
</dbReference>
<evidence type="ECO:0000313" key="12">
    <source>
        <dbReference type="EMBL" id="HGZ10939.1"/>
    </source>
</evidence>
<dbReference type="GO" id="GO:0005737">
    <property type="term" value="C:cytoplasm"/>
    <property type="evidence" value="ECO:0007669"/>
    <property type="project" value="UniProtKB-SubCell"/>
</dbReference>
<feature type="active site" description="Nucleophile" evidence="9">
    <location>
        <position position="101"/>
    </location>
</feature>
<dbReference type="NCBIfam" id="TIGR00420">
    <property type="entry name" value="trmU"/>
    <property type="match status" value="1"/>
</dbReference>
<sequence>MNFPSLPGQIPRGAQVALAMSGGVDSTVAAYLLKRAGATVWGVHLLLGDNAAPPPHLSGLTAHLGISLKILDLRPQFSRLVVDYFVAEYRRGRTPNPCIRCNALIKFGALWEEARGWGATHLATGHYLRLMPLSDGCPGLFRGVDRGKDQSYFLCRLPRERLPYLLFPLGGLTKTQTRQIFQELRLPALPTQQESQDICFVPRGCYVEFLRERTGQGGIPGDLVDREGRVLGRHKGLEHYTVGQRRGLGLPGREPYYVLKLLPESNRVVIGPKAQLYSQGLRARDPNWLMDPPTREMRVTAIIRYRHPGVDAVLHPKSFGELEVFFSQPQAAITPGQAVAFYEGDRLLGGAWIEEGLP</sequence>
<keyword evidence="5 9" id="KW-0067">ATP-binding</keyword>
<reference evidence="12" key="1">
    <citation type="journal article" date="2020" name="mSystems">
        <title>Genome- and Community-Level Interaction Insights into Carbon Utilization and Element Cycling Functions of Hydrothermarchaeota in Hydrothermal Sediment.</title>
        <authorList>
            <person name="Zhou Z."/>
            <person name="Liu Y."/>
            <person name="Xu W."/>
            <person name="Pan J."/>
            <person name="Luo Z.H."/>
            <person name="Li M."/>
        </authorList>
    </citation>
    <scope>NUCLEOTIDE SEQUENCE [LARGE SCALE GENOMIC DNA]</scope>
    <source>
        <strain evidence="12">SpSt-853</strain>
    </source>
</reference>
<keyword evidence="4 9" id="KW-0547">Nucleotide-binding</keyword>
<feature type="binding site" evidence="9">
    <location>
        <position position="125"/>
    </location>
    <ligand>
        <name>ATP</name>
        <dbReference type="ChEBI" id="CHEBI:30616"/>
    </ligand>
</feature>
<dbReference type="InterPro" id="IPR014729">
    <property type="entry name" value="Rossmann-like_a/b/a_fold"/>
</dbReference>
<evidence type="ECO:0000256" key="5">
    <source>
        <dbReference type="ARBA" id="ARBA00022840"/>
    </source>
</evidence>
<keyword evidence="1 9" id="KW-0820">tRNA-binding</keyword>
<comment type="subcellular location">
    <subcellularLocation>
        <location evidence="9">Cytoplasm</location>
    </subcellularLocation>
</comment>
<dbReference type="HAMAP" id="MF_00144">
    <property type="entry name" value="tRNA_thiouridyl_MnmA"/>
    <property type="match status" value="1"/>
</dbReference>
<dbReference type="GO" id="GO:0000049">
    <property type="term" value="F:tRNA binding"/>
    <property type="evidence" value="ECO:0007669"/>
    <property type="project" value="UniProtKB-KW"/>
</dbReference>
<feature type="region of interest" description="Interaction with tRNA" evidence="9">
    <location>
        <begin position="304"/>
        <end position="305"/>
    </location>
</feature>
<comment type="catalytic activity">
    <reaction evidence="8 9">
        <text>S-sulfanyl-L-cysteinyl-[protein] + uridine(34) in tRNA + AH2 + ATP = 2-thiouridine(34) in tRNA + L-cysteinyl-[protein] + A + AMP + diphosphate + H(+)</text>
        <dbReference type="Rhea" id="RHEA:47032"/>
        <dbReference type="Rhea" id="RHEA-COMP:10131"/>
        <dbReference type="Rhea" id="RHEA-COMP:11726"/>
        <dbReference type="Rhea" id="RHEA-COMP:11727"/>
        <dbReference type="Rhea" id="RHEA-COMP:11728"/>
        <dbReference type="ChEBI" id="CHEBI:13193"/>
        <dbReference type="ChEBI" id="CHEBI:15378"/>
        <dbReference type="ChEBI" id="CHEBI:17499"/>
        <dbReference type="ChEBI" id="CHEBI:29950"/>
        <dbReference type="ChEBI" id="CHEBI:30616"/>
        <dbReference type="ChEBI" id="CHEBI:33019"/>
        <dbReference type="ChEBI" id="CHEBI:61963"/>
        <dbReference type="ChEBI" id="CHEBI:65315"/>
        <dbReference type="ChEBI" id="CHEBI:87170"/>
        <dbReference type="ChEBI" id="CHEBI:456215"/>
        <dbReference type="EC" id="2.8.1.13"/>
    </reaction>
</comment>
<dbReference type="PANTHER" id="PTHR11933">
    <property type="entry name" value="TRNA 5-METHYLAMINOMETHYL-2-THIOURIDYLATE -METHYLTRANSFERASE"/>
    <property type="match status" value="1"/>
</dbReference>
<keyword evidence="9" id="KW-0963">Cytoplasm</keyword>
<accession>A0A7C5ELC8</accession>
<evidence type="ECO:0000256" key="3">
    <source>
        <dbReference type="ARBA" id="ARBA00022694"/>
    </source>
</evidence>
<comment type="function">
    <text evidence="9">Catalyzes the 2-thiolation of uridine at the wobble position (U34) of tRNA, leading to the formation of s(2)U34.</text>
</comment>
<evidence type="ECO:0000256" key="6">
    <source>
        <dbReference type="ARBA" id="ARBA00022884"/>
    </source>
</evidence>
<feature type="region of interest" description="Interaction with tRNA" evidence="9">
    <location>
        <begin position="148"/>
        <end position="150"/>
    </location>
</feature>
<evidence type="ECO:0000259" key="10">
    <source>
        <dbReference type="Pfam" id="PF20258"/>
    </source>
</evidence>
<dbReference type="GO" id="GO:0002143">
    <property type="term" value="P:tRNA wobble position uridine thiolation"/>
    <property type="evidence" value="ECO:0007669"/>
    <property type="project" value="TreeGrafter"/>
</dbReference>
<name>A0A7C5ELC8_9BACT</name>
<dbReference type="Pfam" id="PF03054">
    <property type="entry name" value="tRNA_Me_trans"/>
    <property type="match status" value="1"/>
</dbReference>
<evidence type="ECO:0000256" key="9">
    <source>
        <dbReference type="HAMAP-Rule" id="MF_00144"/>
    </source>
</evidence>
<dbReference type="GO" id="GO:0005524">
    <property type="term" value="F:ATP binding"/>
    <property type="evidence" value="ECO:0007669"/>
    <property type="project" value="UniProtKB-KW"/>
</dbReference>
<dbReference type="NCBIfam" id="NF001138">
    <property type="entry name" value="PRK00143.1"/>
    <property type="match status" value="1"/>
</dbReference>
<keyword evidence="6 9" id="KW-0694">RNA-binding</keyword>
<comment type="similarity">
    <text evidence="9">Belongs to the MnmA/TRMU family.</text>
</comment>
<keyword evidence="2 9" id="KW-0808">Transferase</keyword>
<dbReference type="InterPro" id="IPR046885">
    <property type="entry name" value="MnmA-like_C"/>
</dbReference>
<feature type="active site" description="Cysteine persulfide intermediate" evidence="9">
    <location>
        <position position="199"/>
    </location>
</feature>
<dbReference type="InterPro" id="IPR046884">
    <property type="entry name" value="MnmA-like_central"/>
</dbReference>
<gene>
    <name evidence="9 12" type="primary">mnmA</name>
    <name evidence="12" type="ORF">ENW48_01815</name>
</gene>
<dbReference type="CDD" id="cd01998">
    <property type="entry name" value="MnmA_TRMU-like"/>
    <property type="match status" value="1"/>
</dbReference>
<feature type="binding site" evidence="9">
    <location>
        <begin position="19"/>
        <end position="26"/>
    </location>
    <ligand>
        <name>ATP</name>
        <dbReference type="ChEBI" id="CHEBI:30616"/>
    </ligand>
</feature>
<dbReference type="Gene3D" id="2.30.30.280">
    <property type="entry name" value="Adenine nucleotide alpha hydrolases-like domains"/>
    <property type="match status" value="1"/>
</dbReference>
<feature type="domain" description="tRNA-specific 2-thiouridylase MnmA-like central" evidence="11">
    <location>
        <begin position="208"/>
        <end position="271"/>
    </location>
</feature>
<dbReference type="EMBL" id="DTKJ01000015">
    <property type="protein sequence ID" value="HGZ10939.1"/>
    <property type="molecule type" value="Genomic_DNA"/>
</dbReference>
<evidence type="ECO:0000259" key="11">
    <source>
        <dbReference type="Pfam" id="PF20259"/>
    </source>
</evidence>
<organism evidence="12">
    <name type="scientific">Desulfobacca acetoxidans</name>
    <dbReference type="NCBI Taxonomy" id="60893"/>
    <lineage>
        <taxon>Bacteria</taxon>
        <taxon>Pseudomonadati</taxon>
        <taxon>Thermodesulfobacteriota</taxon>
        <taxon>Desulfobaccia</taxon>
        <taxon>Desulfobaccales</taxon>
        <taxon>Desulfobaccaceae</taxon>
        <taxon>Desulfobacca</taxon>
    </lineage>
</organism>
<feature type="binding site" evidence="9">
    <location>
        <position position="45"/>
    </location>
    <ligand>
        <name>ATP</name>
        <dbReference type="ChEBI" id="CHEBI:30616"/>
    </ligand>
</feature>
<keyword evidence="3 9" id="KW-0819">tRNA processing</keyword>
<dbReference type="InterPro" id="IPR023382">
    <property type="entry name" value="MnmA-like_central_sf"/>
</dbReference>
<dbReference type="Gene3D" id="3.40.50.620">
    <property type="entry name" value="HUPs"/>
    <property type="match status" value="1"/>
</dbReference>
<proteinExistence type="inferred from homology"/>
<evidence type="ECO:0000256" key="8">
    <source>
        <dbReference type="ARBA" id="ARBA00051542"/>
    </source>
</evidence>
<evidence type="ECO:0000256" key="1">
    <source>
        <dbReference type="ARBA" id="ARBA00022555"/>
    </source>
</evidence>
<dbReference type="EC" id="2.8.1.13" evidence="9"/>
<dbReference type="InterPro" id="IPR004506">
    <property type="entry name" value="MnmA-like"/>
</dbReference>
<protein>
    <recommendedName>
        <fullName evidence="9">tRNA-specific 2-thiouridylase MnmA</fullName>
        <ecNumber evidence="9">2.8.1.13</ecNumber>
    </recommendedName>
</protein>
<feature type="site" description="Interaction with tRNA" evidence="9">
    <location>
        <position position="126"/>
    </location>
</feature>
<dbReference type="GO" id="GO:0103016">
    <property type="term" value="F:tRNA-uridine 2-sulfurtransferase activity"/>
    <property type="evidence" value="ECO:0007669"/>
    <property type="project" value="UniProtKB-EC"/>
</dbReference>
<evidence type="ECO:0000256" key="7">
    <source>
        <dbReference type="ARBA" id="ARBA00023157"/>
    </source>
</evidence>
<feature type="domain" description="tRNA-specific 2-thiouridylase MnmA-like C-terminal" evidence="10">
    <location>
        <begin position="278"/>
        <end position="353"/>
    </location>
</feature>
<keyword evidence="7" id="KW-1015">Disulfide bond</keyword>
<dbReference type="AlphaFoldDB" id="A0A7C5ELC8"/>
<dbReference type="Pfam" id="PF20259">
    <property type="entry name" value="tRNA_Me_trans_M"/>
    <property type="match status" value="1"/>
</dbReference>
<comment type="caution">
    <text evidence="9">Lacks conserved residue(s) required for the propagation of feature annotation.</text>
</comment>
<evidence type="ECO:0000256" key="2">
    <source>
        <dbReference type="ARBA" id="ARBA00022679"/>
    </source>
</evidence>
<dbReference type="PANTHER" id="PTHR11933:SF5">
    <property type="entry name" value="MITOCHONDRIAL TRNA-SPECIFIC 2-THIOURIDYLASE 1"/>
    <property type="match status" value="1"/>
</dbReference>
<dbReference type="Pfam" id="PF20258">
    <property type="entry name" value="tRNA_Me_trans_C"/>
    <property type="match status" value="1"/>
</dbReference>
<dbReference type="Gene3D" id="2.40.30.10">
    <property type="entry name" value="Translation factors"/>
    <property type="match status" value="1"/>
</dbReference>
<comment type="caution">
    <text evidence="12">The sequence shown here is derived from an EMBL/GenBank/DDBJ whole genome shotgun (WGS) entry which is preliminary data.</text>
</comment>
<evidence type="ECO:0000256" key="4">
    <source>
        <dbReference type="ARBA" id="ARBA00022741"/>
    </source>
</evidence>
<feature type="site" description="Interaction with tRNA" evidence="9">
    <location>
        <position position="337"/>
    </location>
</feature>